<accession>A0A6G7CLB1</accession>
<dbReference type="Pfam" id="PF11112">
    <property type="entry name" value="PyocinActivator"/>
    <property type="match status" value="1"/>
</dbReference>
<dbReference type="AlphaFoldDB" id="A0A6G7CLB1"/>
<sequence length="95" mass="10797">MITKFNNLDAKVVLLMKFGMSPVIPLHEIAVEYLGMSFNTALKKARTQSLSLPAFRLDDSQKSEWMVSLEDLANLITQQADKARAEWEELRDIAL</sequence>
<dbReference type="Proteomes" id="UP000503003">
    <property type="component" value="Chromosome 1"/>
</dbReference>
<evidence type="ECO:0000313" key="2">
    <source>
        <dbReference type="Proteomes" id="UP000503003"/>
    </source>
</evidence>
<gene>
    <name evidence="1" type="ORF">G5S32_13195</name>
</gene>
<dbReference type="InterPro" id="IPR020518">
    <property type="entry name" value="Tscrpt_reg_PrtN"/>
</dbReference>
<reference evidence="1 2" key="1">
    <citation type="submission" date="2020-02" db="EMBL/GenBank/DDBJ databases">
        <title>A complete genome of a marine bacterium Vibrio sp. ZWAL4003 isolated from the mangrove sediment with the ability to degrade polysaccharides.</title>
        <authorList>
            <person name="Wu J."/>
            <person name="Qu W."/>
            <person name="Zeng R."/>
        </authorList>
    </citation>
    <scope>NUCLEOTIDE SEQUENCE [LARGE SCALE GENOMIC DNA]</scope>
    <source>
        <strain evidence="1 2">ZWAL4003</strain>
    </source>
</reference>
<name>A0A6G7CLB1_9VIBR</name>
<protein>
    <recommendedName>
        <fullName evidence="3">Pyocin activator protein PrtN</fullName>
    </recommendedName>
</protein>
<keyword evidence="2" id="KW-1185">Reference proteome</keyword>
<evidence type="ECO:0000313" key="1">
    <source>
        <dbReference type="EMBL" id="QIH42864.1"/>
    </source>
</evidence>
<evidence type="ECO:0008006" key="3">
    <source>
        <dbReference type="Google" id="ProtNLM"/>
    </source>
</evidence>
<proteinExistence type="predicted"/>
<dbReference type="GO" id="GO:0006355">
    <property type="term" value="P:regulation of DNA-templated transcription"/>
    <property type="evidence" value="ECO:0007669"/>
    <property type="project" value="InterPro"/>
</dbReference>
<dbReference type="RefSeq" id="WP_165312415.1">
    <property type="nucleotide sequence ID" value="NZ_CP049331.1"/>
</dbReference>
<organism evidence="1 2">
    <name type="scientific">Vibrio ziniensis</name>
    <dbReference type="NCBI Taxonomy" id="2711221"/>
    <lineage>
        <taxon>Bacteria</taxon>
        <taxon>Pseudomonadati</taxon>
        <taxon>Pseudomonadota</taxon>
        <taxon>Gammaproteobacteria</taxon>
        <taxon>Vibrionales</taxon>
        <taxon>Vibrionaceae</taxon>
        <taxon>Vibrio</taxon>
    </lineage>
</organism>
<dbReference type="EMBL" id="CP049331">
    <property type="protein sequence ID" value="QIH42864.1"/>
    <property type="molecule type" value="Genomic_DNA"/>
</dbReference>
<dbReference type="KEGG" id="vzi:G5S32_13195"/>